<dbReference type="Gene3D" id="3.40.50.12780">
    <property type="entry name" value="N-terminal domain of ligase-like"/>
    <property type="match status" value="1"/>
</dbReference>
<keyword evidence="1" id="KW-0596">Phosphopantetheine</keyword>
<evidence type="ECO:0000256" key="2">
    <source>
        <dbReference type="ARBA" id="ARBA00022553"/>
    </source>
</evidence>
<protein>
    <recommendedName>
        <fullName evidence="3">Polyketide synthase-like phosphopantetheine-binding domain-containing protein</fullName>
    </recommendedName>
</protein>
<evidence type="ECO:0000313" key="5">
    <source>
        <dbReference type="Proteomes" id="UP000521872"/>
    </source>
</evidence>
<dbReference type="AlphaFoldDB" id="A0A8H4VSA7"/>
<dbReference type="Gene3D" id="1.10.1200.10">
    <property type="entry name" value="ACP-like"/>
    <property type="match status" value="1"/>
</dbReference>
<evidence type="ECO:0000256" key="1">
    <source>
        <dbReference type="ARBA" id="ARBA00022450"/>
    </source>
</evidence>
<dbReference type="EMBL" id="JAACJL010000018">
    <property type="protein sequence ID" value="KAF4618224.1"/>
    <property type="molecule type" value="Genomic_DNA"/>
</dbReference>
<dbReference type="PANTHER" id="PTHR43439:SF2">
    <property type="entry name" value="ENZYME, PUTATIVE (JCVI)-RELATED"/>
    <property type="match status" value="1"/>
</dbReference>
<dbReference type="GO" id="GO:0031177">
    <property type="term" value="F:phosphopantetheine binding"/>
    <property type="evidence" value="ECO:0007669"/>
    <property type="project" value="InterPro"/>
</dbReference>
<dbReference type="SUPFAM" id="SSF51735">
    <property type="entry name" value="NAD(P)-binding Rossmann-fold domains"/>
    <property type="match status" value="1"/>
</dbReference>
<proteinExistence type="predicted"/>
<feature type="domain" description="Polyketide synthase-like phosphopantetheine-binding" evidence="3">
    <location>
        <begin position="607"/>
        <end position="683"/>
    </location>
</feature>
<evidence type="ECO:0000313" key="4">
    <source>
        <dbReference type="EMBL" id="KAF4618224.1"/>
    </source>
</evidence>
<dbReference type="SUPFAM" id="SSF56801">
    <property type="entry name" value="Acetyl-CoA synthetase-like"/>
    <property type="match status" value="1"/>
</dbReference>
<comment type="caution">
    <text evidence="4">The sequence shown here is derived from an EMBL/GenBank/DDBJ whole genome shotgun (WGS) entry which is preliminary data.</text>
</comment>
<dbReference type="InterPro" id="IPR042099">
    <property type="entry name" value="ANL_N_sf"/>
</dbReference>
<keyword evidence="5" id="KW-1185">Reference proteome</keyword>
<name>A0A8H4VSA7_9AGAR</name>
<dbReference type="Pfam" id="PF07993">
    <property type="entry name" value="NAD_binding_4"/>
    <property type="match status" value="1"/>
</dbReference>
<organism evidence="4 5">
    <name type="scientific">Agrocybe pediades</name>
    <dbReference type="NCBI Taxonomy" id="84607"/>
    <lineage>
        <taxon>Eukaryota</taxon>
        <taxon>Fungi</taxon>
        <taxon>Dikarya</taxon>
        <taxon>Basidiomycota</taxon>
        <taxon>Agaricomycotina</taxon>
        <taxon>Agaricomycetes</taxon>
        <taxon>Agaricomycetidae</taxon>
        <taxon>Agaricales</taxon>
        <taxon>Agaricineae</taxon>
        <taxon>Strophariaceae</taxon>
        <taxon>Agrocybe</taxon>
    </lineage>
</organism>
<dbReference type="InterPro" id="IPR013120">
    <property type="entry name" value="FAR_NAD-bd"/>
</dbReference>
<dbReference type="InterPro" id="IPR036736">
    <property type="entry name" value="ACP-like_sf"/>
</dbReference>
<dbReference type="Proteomes" id="UP000521872">
    <property type="component" value="Unassembled WGS sequence"/>
</dbReference>
<dbReference type="InterPro" id="IPR051414">
    <property type="entry name" value="Adenylate-forming_Reductase"/>
</dbReference>
<dbReference type="InterPro" id="IPR036291">
    <property type="entry name" value="NAD(P)-bd_dom_sf"/>
</dbReference>
<sequence>MGSFEPLPKFPRTQALASETFSPPPLDGSILLPEICDWHLQKSPNHPLFTYACQSGGIQTIYWAQAARAIHTGARIVGRTLGWKLGEKSADVVAILASSETISYYTLLMSIMRGGYTAFTISARNSPAAVAHLIKKVGVKHLFVGRDQAMLDLKNKAFEELGSELPTFSPIPTFEDLYTPAQENSTAVDELKFEKKGLNDIAIYMHSSGSTNFPKPIAWTHAHLLRAGIFLYFGERDFTGLNMSLHSVPMFHTMGSIQLTWTIATGMVINAFEPKTPAVIPTPHNFIEGVVACKSDLVLCVPLFLEEWCKKPEHVQALTKISGVIYAGGPLSKQAGEYLTSKGVQLFNLYGLTEVGPLTTVLPIKPDAAWDCFRFSNVLDVEMVSQGDGSYECVLLTNTACRPATINTTIRGADAYATSDLFVPQQDQPGTWKMYGRKDDQIIHSTGEKTNPGPLEHILARDPHIRSAVIFGRGQFQAGVIIDPKPEFAPDVKDKSQLDAFLEKIWPTVQLMNEYAPQHSRIFKEVWRIWDILTNYLHILIWGVVATQMITTSLPSKPFQYTIKNTPRRQLIIGMYEEEINSLYAAADGSNKSSIPAPSIWEGEPLFDFVRSVVGKVLLHREVGDSDDIFQHGCDSLQATWIRNTIIKVLRDSTSVDTDTISSSFVYEHPTLAGLVSFLSKVVSGEQRDAESAMDVGAHTAAMRAMVQKYTVAAFPIQPRLADDAKGRHNVQHASKSDAPGPGDVVLVTGTTGGLGTYILAELLADPKVLRVYAVNRGKDHKDLLERQEKAFVQRGVDPRVVLESEKLVMLVADTSAPLFALPEVEYEKIRSSVTRIIHTAWPVDFKMSLASFETSIKGLRNLIGLALSSPRPTLPTFVFASTIGLLQNNIDAKSSEPIPETPVEAEIAVGNGYTEGKWVAEEILRYASRQAGLTSVIVRVGQLAGGMNGSWNATEWLPSLVQSAHAIGCLPTEDGDVDWIPVHIAAKAMIDYSRSGNQSGSSTIVHLVHPRPVPWSTLASVLAQELSVPLVHYSEWLEKLESMAKEKEKIGDSDITGVGAHSSIQALRLLAFYRSLILEMDQGGNAFGLPRLSCTQAVKLSDTLSSGISPLGEEAVRSWLGFWKGIGFIDFDSMVA</sequence>
<dbReference type="InterPro" id="IPR020806">
    <property type="entry name" value="PKS_PP-bd"/>
</dbReference>
<dbReference type="SUPFAM" id="SSF47336">
    <property type="entry name" value="ACP-like"/>
    <property type="match status" value="1"/>
</dbReference>
<dbReference type="Pfam" id="PF23562">
    <property type="entry name" value="AMP-binding_C_3"/>
    <property type="match status" value="1"/>
</dbReference>
<gene>
    <name evidence="4" type="ORF">D9613_011592</name>
</gene>
<dbReference type="PANTHER" id="PTHR43439">
    <property type="entry name" value="PHENYLACETATE-COENZYME A LIGASE"/>
    <property type="match status" value="1"/>
</dbReference>
<dbReference type="InterPro" id="IPR000873">
    <property type="entry name" value="AMP-dep_synth/lig_dom"/>
</dbReference>
<dbReference type="SMART" id="SM00823">
    <property type="entry name" value="PKS_PP"/>
    <property type="match status" value="1"/>
</dbReference>
<evidence type="ECO:0000259" key="3">
    <source>
        <dbReference type="SMART" id="SM00823"/>
    </source>
</evidence>
<dbReference type="Gene3D" id="3.40.50.720">
    <property type="entry name" value="NAD(P)-binding Rossmann-like Domain"/>
    <property type="match status" value="1"/>
</dbReference>
<keyword evidence="2" id="KW-0597">Phosphoprotein</keyword>
<reference evidence="4 5" key="1">
    <citation type="submission" date="2019-12" db="EMBL/GenBank/DDBJ databases">
        <authorList>
            <person name="Floudas D."/>
            <person name="Bentzer J."/>
            <person name="Ahren D."/>
            <person name="Johansson T."/>
            <person name="Persson P."/>
            <person name="Tunlid A."/>
        </authorList>
    </citation>
    <scope>NUCLEOTIDE SEQUENCE [LARGE SCALE GENOMIC DNA]</scope>
    <source>
        <strain evidence="4 5">CBS 102.39</strain>
    </source>
</reference>
<accession>A0A8H4VSA7</accession>
<dbReference type="Pfam" id="PF00501">
    <property type="entry name" value="AMP-binding"/>
    <property type="match status" value="1"/>
</dbReference>